<proteinExistence type="inferred from homology"/>
<protein>
    <recommendedName>
        <fullName evidence="7">Palmitoyltransferase</fullName>
        <ecNumber evidence="7">2.3.1.225</ecNumber>
    </recommendedName>
</protein>
<comment type="catalytic activity">
    <reaction evidence="7">
        <text>L-cysteinyl-[protein] + hexadecanoyl-CoA = S-hexadecanoyl-L-cysteinyl-[protein] + CoA</text>
        <dbReference type="Rhea" id="RHEA:36683"/>
        <dbReference type="Rhea" id="RHEA-COMP:10131"/>
        <dbReference type="Rhea" id="RHEA-COMP:11032"/>
        <dbReference type="ChEBI" id="CHEBI:29950"/>
        <dbReference type="ChEBI" id="CHEBI:57287"/>
        <dbReference type="ChEBI" id="CHEBI:57379"/>
        <dbReference type="ChEBI" id="CHEBI:74151"/>
        <dbReference type="EC" id="2.3.1.225"/>
    </reaction>
</comment>
<keyword evidence="8" id="KW-0732">Signal</keyword>
<comment type="similarity">
    <text evidence="7">Belongs to the DHHC palmitoyltransferase family.</text>
</comment>
<keyword evidence="4 7" id="KW-1133">Transmembrane helix</keyword>
<evidence type="ECO:0000256" key="4">
    <source>
        <dbReference type="ARBA" id="ARBA00022989"/>
    </source>
</evidence>
<evidence type="ECO:0000256" key="1">
    <source>
        <dbReference type="ARBA" id="ARBA00004141"/>
    </source>
</evidence>
<organism evidence="10">
    <name type="scientific">Octopus bimaculoides</name>
    <name type="common">California two-spotted octopus</name>
    <dbReference type="NCBI Taxonomy" id="37653"/>
    <lineage>
        <taxon>Eukaryota</taxon>
        <taxon>Metazoa</taxon>
        <taxon>Spiralia</taxon>
        <taxon>Lophotrochozoa</taxon>
        <taxon>Mollusca</taxon>
        <taxon>Cephalopoda</taxon>
        <taxon>Coleoidea</taxon>
        <taxon>Octopodiformes</taxon>
        <taxon>Octopoda</taxon>
        <taxon>Incirrata</taxon>
        <taxon>Octopodidae</taxon>
        <taxon>Octopus</taxon>
    </lineage>
</organism>
<evidence type="ECO:0000256" key="8">
    <source>
        <dbReference type="SAM" id="SignalP"/>
    </source>
</evidence>
<gene>
    <name evidence="10" type="ORF">OCBIM_22012231mg</name>
</gene>
<dbReference type="PROSITE" id="PS50216">
    <property type="entry name" value="DHHC"/>
    <property type="match status" value="1"/>
</dbReference>
<comment type="subcellular location">
    <subcellularLocation>
        <location evidence="1">Membrane</location>
        <topology evidence="1">Multi-pass membrane protein</topology>
    </subcellularLocation>
</comment>
<dbReference type="GO" id="GO:0005783">
    <property type="term" value="C:endoplasmic reticulum"/>
    <property type="evidence" value="ECO:0007669"/>
    <property type="project" value="TreeGrafter"/>
</dbReference>
<dbReference type="EC" id="2.3.1.225" evidence="7"/>
<sequence>MPFAMEFLTLLIGYLLIFSCITVVCICGEHPSCINGPLGWMKNTISKGLLFFIPKSVVDWSSKIFHYVYFQRNPTMQIVFGTLVLCGHAIVVIDIFPILYGIYHDDNHVFVPMLLLFLNLLAFYKLCNADPGEITQNNHALFISIYAFDGVLYKKKTVCKTCNFVKPARSKHCSICNRCVHRFDHHCVWTNNCIGALNNHYFIAFLLTLIMMCLNGFYMALRSIIAIAHFSGMVHAMIMESDGKMIPVSLSALVQHLFMQFPRIIFLMASLSVLSLLIAGFTLYHIYLMFTNQTNNERHKLGTFQISENCHQNDCDSSKVTKLPKKKQCINSRPYDIGILKNIAQVCFPRYYIDRHKKILNKFK</sequence>
<name>A0A0L8HME0_OCTBM</name>
<accession>A0A0L8HME0</accession>
<feature type="domain" description="Palmitoyltransferase DHHC" evidence="9">
    <location>
        <begin position="154"/>
        <end position="300"/>
    </location>
</feature>
<evidence type="ECO:0000259" key="9">
    <source>
        <dbReference type="Pfam" id="PF01529"/>
    </source>
</evidence>
<dbReference type="GO" id="GO:0016020">
    <property type="term" value="C:membrane"/>
    <property type="evidence" value="ECO:0007669"/>
    <property type="project" value="UniProtKB-SubCell"/>
</dbReference>
<feature type="transmembrane region" description="Helical" evidence="7">
    <location>
        <begin position="109"/>
        <end position="127"/>
    </location>
</feature>
<dbReference type="AlphaFoldDB" id="A0A0L8HME0"/>
<keyword evidence="3 7" id="KW-0812">Transmembrane</keyword>
<keyword evidence="5 7" id="KW-0472">Membrane</keyword>
<feature type="chain" id="PRO_5005583787" description="Palmitoyltransferase" evidence="8">
    <location>
        <begin position="28"/>
        <end position="364"/>
    </location>
</feature>
<dbReference type="InterPro" id="IPR001594">
    <property type="entry name" value="Palmitoyltrfase_DHHC"/>
</dbReference>
<dbReference type="GO" id="GO:0019706">
    <property type="term" value="F:protein-cysteine S-palmitoyltransferase activity"/>
    <property type="evidence" value="ECO:0007669"/>
    <property type="project" value="UniProtKB-EC"/>
</dbReference>
<dbReference type="GO" id="GO:0006612">
    <property type="term" value="P:protein targeting to membrane"/>
    <property type="evidence" value="ECO:0007669"/>
    <property type="project" value="TreeGrafter"/>
</dbReference>
<dbReference type="KEGG" id="obi:106869980"/>
<feature type="transmembrane region" description="Helical" evidence="7">
    <location>
        <begin position="264"/>
        <end position="290"/>
    </location>
</feature>
<dbReference type="STRING" id="37653.A0A0L8HME0"/>
<reference evidence="10" key="1">
    <citation type="submission" date="2015-07" db="EMBL/GenBank/DDBJ databases">
        <title>MeaNS - Measles Nucleotide Surveillance Program.</title>
        <authorList>
            <person name="Tran T."/>
            <person name="Druce J."/>
        </authorList>
    </citation>
    <scope>NUCLEOTIDE SEQUENCE</scope>
    <source>
        <strain evidence="10">UCB-OBI-ISO-001</strain>
        <tissue evidence="10">Gonad</tissue>
    </source>
</reference>
<feature type="signal peptide" evidence="8">
    <location>
        <begin position="1"/>
        <end position="27"/>
    </location>
</feature>
<dbReference type="PANTHER" id="PTHR22883">
    <property type="entry name" value="ZINC FINGER DHHC DOMAIN CONTAINING PROTEIN"/>
    <property type="match status" value="1"/>
</dbReference>
<evidence type="ECO:0000256" key="6">
    <source>
        <dbReference type="ARBA" id="ARBA00023315"/>
    </source>
</evidence>
<keyword evidence="2 7" id="KW-0808">Transferase</keyword>
<evidence type="ECO:0000313" key="10">
    <source>
        <dbReference type="EMBL" id="KOF89950.1"/>
    </source>
</evidence>
<evidence type="ECO:0000256" key="2">
    <source>
        <dbReference type="ARBA" id="ARBA00022679"/>
    </source>
</evidence>
<dbReference type="InterPro" id="IPR039859">
    <property type="entry name" value="PFA4/ZDH16/20/ERF2-like"/>
</dbReference>
<feature type="transmembrane region" description="Helical" evidence="7">
    <location>
        <begin position="82"/>
        <end position="103"/>
    </location>
</feature>
<evidence type="ECO:0000256" key="3">
    <source>
        <dbReference type="ARBA" id="ARBA00022692"/>
    </source>
</evidence>
<comment type="domain">
    <text evidence="7">The DHHC domain is required for palmitoyltransferase activity.</text>
</comment>
<dbReference type="Pfam" id="PF01529">
    <property type="entry name" value="DHHC"/>
    <property type="match status" value="1"/>
</dbReference>
<dbReference type="PANTHER" id="PTHR22883:SF488">
    <property type="entry name" value="PALMITOYLTRANSFERASE"/>
    <property type="match status" value="1"/>
</dbReference>
<dbReference type="OMA" id="PARSKWC"/>
<dbReference type="OrthoDB" id="331948at2759"/>
<keyword evidence="6 7" id="KW-0012">Acyltransferase</keyword>
<dbReference type="EMBL" id="KQ417892">
    <property type="protein sequence ID" value="KOF89950.1"/>
    <property type="molecule type" value="Genomic_DNA"/>
</dbReference>
<feature type="transmembrane region" description="Helical" evidence="7">
    <location>
        <begin position="201"/>
        <end position="221"/>
    </location>
</feature>
<dbReference type="GO" id="GO:0005794">
    <property type="term" value="C:Golgi apparatus"/>
    <property type="evidence" value="ECO:0007669"/>
    <property type="project" value="TreeGrafter"/>
</dbReference>
<evidence type="ECO:0000256" key="7">
    <source>
        <dbReference type="RuleBase" id="RU079119"/>
    </source>
</evidence>
<evidence type="ECO:0000256" key="5">
    <source>
        <dbReference type="ARBA" id="ARBA00023136"/>
    </source>
</evidence>